<evidence type="ECO:0000313" key="2">
    <source>
        <dbReference type="Proteomes" id="UP001500573"/>
    </source>
</evidence>
<comment type="caution">
    <text evidence="1">The sequence shown here is derived from an EMBL/GenBank/DDBJ whole genome shotgun (WGS) entry which is preliminary data.</text>
</comment>
<dbReference type="RefSeq" id="WP_343839556.1">
    <property type="nucleotide sequence ID" value="NZ_BAAAEX010000016.1"/>
</dbReference>
<keyword evidence="2" id="KW-1185">Reference proteome</keyword>
<dbReference type="InterPro" id="IPR036388">
    <property type="entry name" value="WH-like_DNA-bd_sf"/>
</dbReference>
<sequence>MKMLKVGIASLEQYKARTLAIARGEYTPRPGEPKVWFQSMESLSRVLSDKNRALLALIASTSPQSVSELAQRTGRAKSNLSRTLRTMEQYGLIHFEKGAGRQLAPRANYAGISLEMPFCGPAP</sequence>
<dbReference type="CDD" id="cd00090">
    <property type="entry name" value="HTH_ARSR"/>
    <property type="match status" value="1"/>
</dbReference>
<protein>
    <submittedName>
        <fullName evidence="1">Helix-turn-helix domain-containing protein</fullName>
    </submittedName>
</protein>
<dbReference type="Proteomes" id="UP001500573">
    <property type="component" value="Unassembled WGS sequence"/>
</dbReference>
<dbReference type="Pfam" id="PF25212">
    <property type="entry name" value="HVO_A0114"/>
    <property type="match status" value="1"/>
</dbReference>
<accession>A0ABP3WAW0</accession>
<dbReference type="InterPro" id="IPR036390">
    <property type="entry name" value="WH_DNA-bd_sf"/>
</dbReference>
<dbReference type="EMBL" id="BAAAEX010000016">
    <property type="protein sequence ID" value="GAA0783149.1"/>
    <property type="molecule type" value="Genomic_DNA"/>
</dbReference>
<reference evidence="2" key="1">
    <citation type="journal article" date="2019" name="Int. J. Syst. Evol. Microbiol.">
        <title>The Global Catalogue of Microorganisms (GCM) 10K type strain sequencing project: providing services to taxonomists for standard genome sequencing and annotation.</title>
        <authorList>
            <consortium name="The Broad Institute Genomics Platform"/>
            <consortium name="The Broad Institute Genome Sequencing Center for Infectious Disease"/>
            <person name="Wu L."/>
            <person name="Ma J."/>
        </authorList>
    </citation>
    <scope>NUCLEOTIDE SEQUENCE [LARGE SCALE GENOMIC DNA]</scope>
    <source>
        <strain evidence="2">JCM 15515</strain>
    </source>
</reference>
<evidence type="ECO:0000313" key="1">
    <source>
        <dbReference type="EMBL" id="GAA0783149.1"/>
    </source>
</evidence>
<organism evidence="1 2">
    <name type="scientific">Castellaniella ginsengisoli</name>
    <dbReference type="NCBI Taxonomy" id="546114"/>
    <lineage>
        <taxon>Bacteria</taxon>
        <taxon>Pseudomonadati</taxon>
        <taxon>Pseudomonadota</taxon>
        <taxon>Betaproteobacteria</taxon>
        <taxon>Burkholderiales</taxon>
        <taxon>Alcaligenaceae</taxon>
        <taxon>Castellaniella</taxon>
    </lineage>
</organism>
<proteinExistence type="predicted"/>
<gene>
    <name evidence="1" type="ORF">GCM10009108_26740</name>
</gene>
<dbReference type="SUPFAM" id="SSF46785">
    <property type="entry name" value="Winged helix' DNA-binding domain"/>
    <property type="match status" value="1"/>
</dbReference>
<name>A0ABP3WAW0_9BURK</name>
<dbReference type="InterPro" id="IPR011991">
    <property type="entry name" value="ArsR-like_HTH"/>
</dbReference>
<dbReference type="Gene3D" id="1.10.10.10">
    <property type="entry name" value="Winged helix-like DNA-binding domain superfamily/Winged helix DNA-binding domain"/>
    <property type="match status" value="1"/>
</dbReference>